<accession>A0A8C4QPC1</accession>
<sequence length="808" mass="89091">MRPRPSVAAFSLSPSGFMHLLERDPYPEVRRAVLVSLSPSLRSLPYMLGRTRDVRESVRKAAFEVLAETVHIDGLKIAQRVSLVRQGLADHSQGVRNAVRSRLLPAWLHSLNGDPLTLLNRLDPESDIEASFLALRALFGNRACDVKREFTMVHEGLIPIAGLTLEGAVYWRFLVELFHESGGTQSEEKMEDLLAEPLDYAQYLQDYIRSISSNSDDLSCMDNIQKEMIAQQLVFLAKYLDVSDEAGRHKLLTTVGHLLSDSSLPLSLAPPLASLLFTLEILPDRRLQLVAEIVSELRDPFPVPQPIDAETVRQHELEMARLRVCIHDTGVTLDSCIQAKDYERAAELKTELRQLQTSWETLQKQSNFIALDCTHEVEQKCDASSLLRCLALLEELLKGCLPGPAISPTLLELLNTLVLTSVTSEDPAVREVAVRSLGGIGLLSCPVACQHLPLLLQMSQLDEEQVRVAALHSIFDFIQLFGLEALEPHDPSGSPTGDLELDELEDSAEEHVEKAMATNILKLLTALLDSESAEVCAVTAEGFAKLQACGRVSSPRLLSRLLLLWHNPLAPGGTKLRSCLATFFPGYAAACRSNREVLANSLLPTLRTLRSAPISSPLTQVEPLKLVRLVVSLSNTRDGNTRHWNSVLAQEDTSVHESLALQLCNAVLEELNDPETKEAKTSWWTVVLLKALAMLHVSGTDQSTPQHLQNMLQRIKADTGDRLCKQLAKKALNNLCEKVQARACVDLSTDGPAQSHEPKNGSLSKKERGRVGHLARINYQGGGSAADRRKTKRTTKCNTWVGGGGETH</sequence>
<dbReference type="Proteomes" id="UP000694388">
    <property type="component" value="Unplaced"/>
</dbReference>
<evidence type="ECO:0000256" key="9">
    <source>
        <dbReference type="SAM" id="MobiDB-lite"/>
    </source>
</evidence>
<evidence type="ECO:0000313" key="12">
    <source>
        <dbReference type="Proteomes" id="UP000694388"/>
    </source>
</evidence>
<dbReference type="Gene3D" id="1.25.10.10">
    <property type="entry name" value="Leucine-rich Repeat Variant"/>
    <property type="match status" value="1"/>
</dbReference>
<feature type="domain" description="Nuclear condensin complex subunit 3 C-terminal" evidence="10">
    <location>
        <begin position="388"/>
        <end position="695"/>
    </location>
</feature>
<evidence type="ECO:0000256" key="1">
    <source>
        <dbReference type="ARBA" id="ARBA00004286"/>
    </source>
</evidence>
<evidence type="ECO:0000259" key="10">
    <source>
        <dbReference type="Pfam" id="PF12719"/>
    </source>
</evidence>
<dbReference type="InterPro" id="IPR025977">
    <property type="entry name" value="Cnd3_C"/>
</dbReference>
<keyword evidence="5" id="KW-0498">Mitosis</keyword>
<evidence type="ECO:0000256" key="6">
    <source>
        <dbReference type="ARBA" id="ARBA00023067"/>
    </source>
</evidence>
<feature type="region of interest" description="Disordered" evidence="9">
    <location>
        <begin position="748"/>
        <end position="808"/>
    </location>
</feature>
<comment type="similarity">
    <text evidence="2">Belongs to the CND3 (condensin subunit 3) family.</text>
</comment>
<dbReference type="Ensembl" id="ENSEBUT00000019060.1">
    <property type="protein sequence ID" value="ENSEBUP00000018484.1"/>
    <property type="gene ID" value="ENSEBUG00000011517.1"/>
</dbReference>
<dbReference type="GO" id="GO:0000796">
    <property type="term" value="C:condensin complex"/>
    <property type="evidence" value="ECO:0007669"/>
    <property type="project" value="InterPro"/>
</dbReference>
<dbReference type="GO" id="GO:0000793">
    <property type="term" value="C:condensed chromosome"/>
    <property type="evidence" value="ECO:0007669"/>
    <property type="project" value="TreeGrafter"/>
</dbReference>
<dbReference type="PANTHER" id="PTHR14418:SF5">
    <property type="entry name" value="CONDENSIN COMPLEX SUBUNIT 3"/>
    <property type="match status" value="1"/>
</dbReference>
<dbReference type="InterPro" id="IPR016024">
    <property type="entry name" value="ARM-type_fold"/>
</dbReference>
<feature type="compositionally biased region" description="Basic and acidic residues" evidence="9">
    <location>
        <begin position="756"/>
        <end position="770"/>
    </location>
</feature>
<dbReference type="PANTHER" id="PTHR14418">
    <property type="entry name" value="CONDENSIN COMPLEX SUBUNIT 3-RELATED"/>
    <property type="match status" value="1"/>
</dbReference>
<dbReference type="GO" id="GO:0007076">
    <property type="term" value="P:mitotic chromosome condensation"/>
    <property type="evidence" value="ECO:0007669"/>
    <property type="project" value="InterPro"/>
</dbReference>
<dbReference type="GeneTree" id="ENSGT00390000001577"/>
<evidence type="ECO:0000256" key="2">
    <source>
        <dbReference type="ARBA" id="ARBA00006533"/>
    </source>
</evidence>
<dbReference type="Pfam" id="PF12719">
    <property type="entry name" value="Cnd3"/>
    <property type="match status" value="1"/>
</dbReference>
<evidence type="ECO:0000313" key="11">
    <source>
        <dbReference type="Ensembl" id="ENSEBUP00000018484.1"/>
    </source>
</evidence>
<name>A0A8C4QPC1_EPTBU</name>
<dbReference type="InterPro" id="IPR021133">
    <property type="entry name" value="HEAT_type_2"/>
</dbReference>
<evidence type="ECO:0000256" key="3">
    <source>
        <dbReference type="ARBA" id="ARBA00022454"/>
    </source>
</evidence>
<keyword evidence="6" id="KW-0226">DNA condensation</keyword>
<evidence type="ECO:0000256" key="7">
    <source>
        <dbReference type="ARBA" id="ARBA00023306"/>
    </source>
</evidence>
<protein>
    <submittedName>
        <fullName evidence="11">Non-SMC condensin I complex, subunit G</fullName>
    </submittedName>
</protein>
<keyword evidence="12" id="KW-1185">Reference proteome</keyword>
<dbReference type="GO" id="GO:0051301">
    <property type="term" value="P:cell division"/>
    <property type="evidence" value="ECO:0007669"/>
    <property type="project" value="UniProtKB-KW"/>
</dbReference>
<keyword evidence="4" id="KW-0132">Cell division</keyword>
<keyword evidence="3" id="KW-0158">Chromosome</keyword>
<evidence type="ECO:0000256" key="8">
    <source>
        <dbReference type="PROSITE-ProRule" id="PRU00103"/>
    </source>
</evidence>
<dbReference type="AlphaFoldDB" id="A0A8C4QPC1"/>
<dbReference type="SUPFAM" id="SSF48371">
    <property type="entry name" value="ARM repeat"/>
    <property type="match status" value="1"/>
</dbReference>
<dbReference type="GO" id="GO:0005737">
    <property type="term" value="C:cytoplasm"/>
    <property type="evidence" value="ECO:0007669"/>
    <property type="project" value="TreeGrafter"/>
</dbReference>
<reference evidence="11" key="2">
    <citation type="submission" date="2025-09" db="UniProtKB">
        <authorList>
            <consortium name="Ensembl"/>
        </authorList>
    </citation>
    <scope>IDENTIFICATION</scope>
</reference>
<organism evidence="11 12">
    <name type="scientific">Eptatretus burgeri</name>
    <name type="common">Inshore hagfish</name>
    <dbReference type="NCBI Taxonomy" id="7764"/>
    <lineage>
        <taxon>Eukaryota</taxon>
        <taxon>Metazoa</taxon>
        <taxon>Chordata</taxon>
        <taxon>Craniata</taxon>
        <taxon>Vertebrata</taxon>
        <taxon>Cyclostomata</taxon>
        <taxon>Myxini</taxon>
        <taxon>Myxiniformes</taxon>
        <taxon>Myxinidae</taxon>
        <taxon>Eptatretinae</taxon>
        <taxon>Eptatretus</taxon>
    </lineage>
</organism>
<dbReference type="PROSITE" id="PS50077">
    <property type="entry name" value="HEAT_REPEAT"/>
    <property type="match status" value="1"/>
</dbReference>
<keyword evidence="7" id="KW-0131">Cell cycle</keyword>
<evidence type="ECO:0000256" key="5">
    <source>
        <dbReference type="ARBA" id="ARBA00022776"/>
    </source>
</evidence>
<feature type="repeat" description="HEAT" evidence="8">
    <location>
        <begin position="451"/>
        <end position="489"/>
    </location>
</feature>
<dbReference type="InterPro" id="IPR011989">
    <property type="entry name" value="ARM-like"/>
</dbReference>
<reference evidence="11" key="1">
    <citation type="submission" date="2025-08" db="UniProtKB">
        <authorList>
            <consortium name="Ensembl"/>
        </authorList>
    </citation>
    <scope>IDENTIFICATION</scope>
</reference>
<dbReference type="InterPro" id="IPR027165">
    <property type="entry name" value="CND3"/>
</dbReference>
<evidence type="ECO:0000256" key="4">
    <source>
        <dbReference type="ARBA" id="ARBA00022618"/>
    </source>
</evidence>
<dbReference type="OMA" id="RTENCEE"/>
<comment type="subcellular location">
    <subcellularLocation>
        <location evidence="1">Chromosome</location>
    </subcellularLocation>
</comment>
<proteinExistence type="inferred from homology"/>